<dbReference type="InterPro" id="IPR013332">
    <property type="entry name" value="KPR_N"/>
</dbReference>
<keyword evidence="5 10" id="KW-0566">Pantothenate biosynthesis</keyword>
<keyword evidence="15" id="KW-1185">Reference proteome</keyword>
<evidence type="ECO:0000256" key="6">
    <source>
        <dbReference type="ARBA" id="ARBA00022857"/>
    </source>
</evidence>
<dbReference type="PANTHER" id="PTHR21708">
    <property type="entry name" value="PROBABLE 2-DEHYDROPANTOATE 2-REDUCTASE"/>
    <property type="match status" value="1"/>
</dbReference>
<evidence type="ECO:0000256" key="11">
    <source>
        <dbReference type="SAM" id="SignalP"/>
    </source>
</evidence>
<feature type="signal peptide" evidence="11">
    <location>
        <begin position="1"/>
        <end position="17"/>
    </location>
</feature>
<dbReference type="SUPFAM" id="SSF48179">
    <property type="entry name" value="6-phosphogluconate dehydrogenase C-terminal domain-like"/>
    <property type="match status" value="1"/>
</dbReference>
<keyword evidence="6 10" id="KW-0521">NADP</keyword>
<dbReference type="SUPFAM" id="SSF51735">
    <property type="entry name" value="NAD(P)-binding Rossmann-fold domains"/>
    <property type="match status" value="1"/>
</dbReference>
<evidence type="ECO:0000313" key="15">
    <source>
        <dbReference type="Proteomes" id="UP000223527"/>
    </source>
</evidence>
<dbReference type="NCBIfam" id="TIGR00745">
    <property type="entry name" value="apbA_panE"/>
    <property type="match status" value="1"/>
</dbReference>
<dbReference type="PANTHER" id="PTHR21708:SF26">
    <property type="entry name" value="2-DEHYDROPANTOATE 2-REDUCTASE"/>
    <property type="match status" value="1"/>
</dbReference>
<dbReference type="OrthoDB" id="247668at2"/>
<dbReference type="InterPro" id="IPR051402">
    <property type="entry name" value="KPR-Related"/>
</dbReference>
<evidence type="ECO:0000256" key="4">
    <source>
        <dbReference type="ARBA" id="ARBA00019465"/>
    </source>
</evidence>
<dbReference type="InterPro" id="IPR013328">
    <property type="entry name" value="6PGD_dom2"/>
</dbReference>
<dbReference type="FunFam" id="1.10.1040.10:FF:000017">
    <property type="entry name" value="2-dehydropantoate 2-reductase"/>
    <property type="match status" value="1"/>
</dbReference>
<evidence type="ECO:0000256" key="3">
    <source>
        <dbReference type="ARBA" id="ARBA00013014"/>
    </source>
</evidence>
<dbReference type="AlphaFoldDB" id="A0A2C7ABT7"/>
<dbReference type="InterPro" id="IPR008927">
    <property type="entry name" value="6-PGluconate_DH-like_C_sf"/>
</dbReference>
<dbReference type="Proteomes" id="UP000223527">
    <property type="component" value="Unassembled WGS sequence"/>
</dbReference>
<evidence type="ECO:0000256" key="9">
    <source>
        <dbReference type="ARBA" id="ARBA00048793"/>
    </source>
</evidence>
<dbReference type="GO" id="GO:0015940">
    <property type="term" value="P:pantothenate biosynthetic process"/>
    <property type="evidence" value="ECO:0007669"/>
    <property type="project" value="UniProtKB-UniPathway"/>
</dbReference>
<dbReference type="UniPathway" id="UPA00028">
    <property type="reaction ID" value="UER00004"/>
</dbReference>
<accession>A0A2C7ABT7</accession>
<comment type="caution">
    <text evidence="14">The sequence shown here is derived from an EMBL/GenBank/DDBJ whole genome shotgun (WGS) entry which is preliminary data.</text>
</comment>
<comment type="function">
    <text evidence="10">Catalyzes the NADPH-dependent reduction of ketopantoate into pantoic acid.</text>
</comment>
<proteinExistence type="inferred from homology"/>
<dbReference type="InterPro" id="IPR013752">
    <property type="entry name" value="KPA_reductase"/>
</dbReference>
<evidence type="ECO:0000256" key="2">
    <source>
        <dbReference type="ARBA" id="ARBA00007870"/>
    </source>
</evidence>
<dbReference type="EC" id="1.1.1.169" evidence="3 10"/>
<feature type="chain" id="PRO_5012451654" description="2-dehydropantoate 2-reductase" evidence="11">
    <location>
        <begin position="18"/>
        <end position="307"/>
    </location>
</feature>
<evidence type="ECO:0000256" key="1">
    <source>
        <dbReference type="ARBA" id="ARBA00004994"/>
    </source>
</evidence>
<gene>
    <name evidence="14" type="ORF">CR162_12800</name>
</gene>
<keyword evidence="7 10" id="KW-0560">Oxidoreductase</keyword>
<dbReference type="Gene3D" id="1.10.1040.10">
    <property type="entry name" value="N-(1-d-carboxylethyl)-l-norvaline Dehydrogenase, domain 2"/>
    <property type="match status" value="1"/>
</dbReference>
<dbReference type="InterPro" id="IPR003710">
    <property type="entry name" value="ApbA"/>
</dbReference>
<evidence type="ECO:0000256" key="5">
    <source>
        <dbReference type="ARBA" id="ARBA00022655"/>
    </source>
</evidence>
<evidence type="ECO:0000256" key="7">
    <source>
        <dbReference type="ARBA" id="ARBA00023002"/>
    </source>
</evidence>
<sequence>MSRIAILGCGAMGSVYAGLFAAAGHEVLAIDAWEAHVAAMNRDGLRLEGASGDRTVRLTAATSTEGQAPVDLVVLATKARDVAEAARAIPPLLGPGTTVLTIQNGLGSSAVLAAALGRERVVAGIAGGFGASLRGPGHAHHNGMEVVRIGELDGPATPRLAAIAALWRGAGFRAEACDDIQALTWEKLICNVTFSGPCALTGLTIGQVMDDPDLWPLARACGMEAWEVAKARGVRLSVEDPVAHITAFGRKIPGARPSLLLDHMARRRSEIDAINGAIPREAALAGREAPVNATVTALVRQRERDFA</sequence>
<evidence type="ECO:0000256" key="8">
    <source>
        <dbReference type="ARBA" id="ARBA00032024"/>
    </source>
</evidence>
<keyword evidence="11" id="KW-0732">Signal</keyword>
<reference evidence="14 15" key="1">
    <citation type="submission" date="2017-10" db="EMBL/GenBank/DDBJ databases">
        <authorList>
            <person name="Banno H."/>
            <person name="Chua N.-H."/>
        </authorList>
    </citation>
    <scope>NUCLEOTIDE SEQUENCE [LARGE SCALE GENOMIC DNA]</scope>
    <source>
        <strain evidence="14 15">YW11</strain>
    </source>
</reference>
<evidence type="ECO:0000256" key="10">
    <source>
        <dbReference type="RuleBase" id="RU362068"/>
    </source>
</evidence>
<dbReference type="GO" id="GO:0008677">
    <property type="term" value="F:2-dehydropantoate 2-reductase activity"/>
    <property type="evidence" value="ECO:0007669"/>
    <property type="project" value="UniProtKB-EC"/>
</dbReference>
<comment type="pathway">
    <text evidence="1 10">Cofactor biosynthesis; (R)-pantothenate biosynthesis; (R)-pantoate from 3-methyl-2-oxobutanoate: step 2/2.</text>
</comment>
<dbReference type="Pfam" id="PF02558">
    <property type="entry name" value="ApbA"/>
    <property type="match status" value="1"/>
</dbReference>
<dbReference type="RefSeq" id="WP_099095921.1">
    <property type="nucleotide sequence ID" value="NZ_PDNU01000023.1"/>
</dbReference>
<evidence type="ECO:0000259" key="13">
    <source>
        <dbReference type="Pfam" id="PF08546"/>
    </source>
</evidence>
<protein>
    <recommendedName>
        <fullName evidence="4 10">2-dehydropantoate 2-reductase</fullName>
        <ecNumber evidence="3 10">1.1.1.169</ecNumber>
    </recommendedName>
    <alternativeName>
        <fullName evidence="8 10">Ketopantoate reductase</fullName>
    </alternativeName>
</protein>
<comment type="catalytic activity">
    <reaction evidence="9 10">
        <text>(R)-pantoate + NADP(+) = 2-dehydropantoate + NADPH + H(+)</text>
        <dbReference type="Rhea" id="RHEA:16233"/>
        <dbReference type="ChEBI" id="CHEBI:11561"/>
        <dbReference type="ChEBI" id="CHEBI:15378"/>
        <dbReference type="ChEBI" id="CHEBI:15980"/>
        <dbReference type="ChEBI" id="CHEBI:57783"/>
        <dbReference type="ChEBI" id="CHEBI:58349"/>
        <dbReference type="EC" id="1.1.1.169"/>
    </reaction>
</comment>
<dbReference type="GO" id="GO:0005737">
    <property type="term" value="C:cytoplasm"/>
    <property type="evidence" value="ECO:0007669"/>
    <property type="project" value="TreeGrafter"/>
</dbReference>
<dbReference type="Gene3D" id="3.40.50.720">
    <property type="entry name" value="NAD(P)-binding Rossmann-like Domain"/>
    <property type="match status" value="1"/>
</dbReference>
<feature type="domain" description="Ketopantoate reductase C-terminal" evidence="13">
    <location>
        <begin position="179"/>
        <end position="303"/>
    </location>
</feature>
<organism evidence="14 15">
    <name type="scientific">Teichococcus rhizosphaerae</name>
    <dbReference type="NCBI Taxonomy" id="1335062"/>
    <lineage>
        <taxon>Bacteria</taxon>
        <taxon>Pseudomonadati</taxon>
        <taxon>Pseudomonadota</taxon>
        <taxon>Alphaproteobacteria</taxon>
        <taxon>Acetobacterales</taxon>
        <taxon>Roseomonadaceae</taxon>
        <taxon>Roseomonas</taxon>
    </lineage>
</organism>
<evidence type="ECO:0000313" key="14">
    <source>
        <dbReference type="EMBL" id="PHK94556.1"/>
    </source>
</evidence>
<dbReference type="InterPro" id="IPR036291">
    <property type="entry name" value="NAD(P)-bd_dom_sf"/>
</dbReference>
<dbReference type="EMBL" id="PDNU01000023">
    <property type="protein sequence ID" value="PHK94556.1"/>
    <property type="molecule type" value="Genomic_DNA"/>
</dbReference>
<comment type="similarity">
    <text evidence="2 10">Belongs to the ketopantoate reductase family.</text>
</comment>
<name>A0A2C7ABT7_9PROT</name>
<dbReference type="Pfam" id="PF08546">
    <property type="entry name" value="ApbA_C"/>
    <property type="match status" value="1"/>
</dbReference>
<evidence type="ECO:0000259" key="12">
    <source>
        <dbReference type="Pfam" id="PF02558"/>
    </source>
</evidence>
<feature type="domain" description="Ketopantoate reductase N-terminal" evidence="12">
    <location>
        <begin position="4"/>
        <end position="153"/>
    </location>
</feature>